<accession>A0A2U2MY54</accession>
<dbReference type="Pfam" id="PF04984">
    <property type="entry name" value="Phage_sheath_1"/>
    <property type="match status" value="1"/>
</dbReference>
<dbReference type="InterPro" id="IPR020287">
    <property type="entry name" value="Tail_sheath_C"/>
</dbReference>
<evidence type="ECO:0000313" key="5">
    <source>
        <dbReference type="Proteomes" id="UP000245474"/>
    </source>
</evidence>
<dbReference type="Pfam" id="PF17482">
    <property type="entry name" value="Phage_sheath_1C"/>
    <property type="match status" value="1"/>
</dbReference>
<comment type="similarity">
    <text evidence="1">Belongs to the myoviridae tail sheath protein family.</text>
</comment>
<dbReference type="RefSeq" id="WP_109679486.1">
    <property type="nucleotide sequence ID" value="NZ_CP086615.1"/>
</dbReference>
<feature type="domain" description="Tail sheath protein C-terminal" evidence="3">
    <location>
        <begin position="292"/>
        <end position="398"/>
    </location>
</feature>
<reference evidence="4 5" key="1">
    <citation type="submission" date="2018-05" db="EMBL/GenBank/DDBJ databases">
        <title>Spiribacter halobius sp. nov., a moderately halophilic bacterium isolated from marine solar saltern.</title>
        <authorList>
            <person name="Zheng W.-S."/>
            <person name="Lu D.-C."/>
            <person name="Du Z.-J."/>
        </authorList>
    </citation>
    <scope>NUCLEOTIDE SEQUENCE [LARGE SCALE GENOMIC DNA]</scope>
    <source>
        <strain evidence="4 5">E85</strain>
    </source>
</reference>
<evidence type="ECO:0000256" key="1">
    <source>
        <dbReference type="ARBA" id="ARBA00008005"/>
    </source>
</evidence>
<dbReference type="Gene3D" id="3.40.50.11780">
    <property type="match status" value="1"/>
</dbReference>
<dbReference type="OrthoDB" id="9767864at2"/>
<dbReference type="PANTHER" id="PTHR35861:SF1">
    <property type="entry name" value="PHAGE TAIL SHEATH PROTEIN"/>
    <property type="match status" value="1"/>
</dbReference>
<evidence type="ECO:0000259" key="2">
    <source>
        <dbReference type="Pfam" id="PF04984"/>
    </source>
</evidence>
<proteinExistence type="inferred from homology"/>
<sequence>MPEYRMPGVFAGETGSLPPSIRGAATAVAGLVGPTRQGPLRGTPLGLSSFVEFEQHFGDAGDLVLDGRPTVNHTALATQAFFRNGGKRLFVVRTVAGVNDPASAADAPLGTPTASDYAGRLDPRSGSTGLAALEAVPEVSVVLTPAAAAADAAEHRRVIEAVRQHCQRMRHRIGLVDPHQDDSISTLPGLARRLDDSRLALYFPWVVAADPTGQRRTLPLPPSGFIAGVYARNDHHRGVHKPPAGLAVIGALGFTRQIDGHDQALLNPAGVNCLRSFPSRGHLVWGARTLSSSPEWRYVNIRRYLSYLEQSIETTAEWVAHEANGEALWTRLRSTVDAFLYQEWQRGRLRAATPQEAYFVRCDRSTMTPADIAAGRAICEVGVAPLRPAEFIVFRVVLATASA</sequence>
<feature type="domain" description="Tail sheath protein subtilisin-like" evidence="2">
    <location>
        <begin position="129"/>
        <end position="290"/>
    </location>
</feature>
<protein>
    <recommendedName>
        <fullName evidence="6">Phage tail sheath family protein</fullName>
    </recommendedName>
</protein>
<evidence type="ECO:0008006" key="6">
    <source>
        <dbReference type="Google" id="ProtNLM"/>
    </source>
</evidence>
<evidence type="ECO:0000313" key="4">
    <source>
        <dbReference type="EMBL" id="PWG61876.1"/>
    </source>
</evidence>
<dbReference type="EMBL" id="QFFI01000025">
    <property type="protein sequence ID" value="PWG61876.1"/>
    <property type="molecule type" value="Genomic_DNA"/>
</dbReference>
<dbReference type="AlphaFoldDB" id="A0A2U2MY54"/>
<organism evidence="4 5">
    <name type="scientific">Sediminicurvatus halobius</name>
    <dbReference type="NCBI Taxonomy" id="2182432"/>
    <lineage>
        <taxon>Bacteria</taxon>
        <taxon>Pseudomonadati</taxon>
        <taxon>Pseudomonadota</taxon>
        <taxon>Gammaproteobacteria</taxon>
        <taxon>Chromatiales</taxon>
        <taxon>Ectothiorhodospiraceae</taxon>
        <taxon>Sediminicurvatus</taxon>
    </lineage>
</organism>
<evidence type="ECO:0000259" key="3">
    <source>
        <dbReference type="Pfam" id="PF17482"/>
    </source>
</evidence>
<dbReference type="PANTHER" id="PTHR35861">
    <property type="match status" value="1"/>
</dbReference>
<keyword evidence="5" id="KW-1185">Reference proteome</keyword>
<dbReference type="InterPro" id="IPR052042">
    <property type="entry name" value="Tail_sheath_structural"/>
</dbReference>
<comment type="caution">
    <text evidence="4">The sequence shown here is derived from an EMBL/GenBank/DDBJ whole genome shotgun (WGS) entry which is preliminary data.</text>
</comment>
<gene>
    <name evidence="4" type="ORF">DEM34_14180</name>
</gene>
<dbReference type="InterPro" id="IPR035089">
    <property type="entry name" value="Phage_sheath_subtilisin"/>
</dbReference>
<name>A0A2U2MY54_9GAMM</name>
<dbReference type="Proteomes" id="UP000245474">
    <property type="component" value="Unassembled WGS sequence"/>
</dbReference>